<dbReference type="InterPro" id="IPR041657">
    <property type="entry name" value="HTH_17"/>
</dbReference>
<dbReference type="InterPro" id="IPR010093">
    <property type="entry name" value="SinI_DNA-bd"/>
</dbReference>
<evidence type="ECO:0000313" key="4">
    <source>
        <dbReference type="Proteomes" id="UP000632138"/>
    </source>
</evidence>
<protein>
    <submittedName>
        <fullName evidence="3">Helix-turn-helix domain-containing protein</fullName>
    </submittedName>
</protein>
<dbReference type="EMBL" id="JAENHP010000004">
    <property type="protein sequence ID" value="MBM2616866.1"/>
    <property type="molecule type" value="Genomic_DNA"/>
</dbReference>
<accession>A0ABS2AC58</accession>
<sequence>MNATVYTFPDRPQPPPDTGTEHPAPVTQLGGSGVYTVKEVSQILRISLGGTYALIRIGEIPAKKLGGRWVIPKRRFAEWLDSCVGDREPERR</sequence>
<feature type="region of interest" description="Disordered" evidence="1">
    <location>
        <begin position="1"/>
        <end position="23"/>
    </location>
</feature>
<organism evidence="3 4">
    <name type="scientific">Paractinoplanes ovalisporus</name>
    <dbReference type="NCBI Taxonomy" id="2810368"/>
    <lineage>
        <taxon>Bacteria</taxon>
        <taxon>Bacillati</taxon>
        <taxon>Actinomycetota</taxon>
        <taxon>Actinomycetes</taxon>
        <taxon>Micromonosporales</taxon>
        <taxon>Micromonosporaceae</taxon>
        <taxon>Paractinoplanes</taxon>
    </lineage>
</organism>
<evidence type="ECO:0000259" key="2">
    <source>
        <dbReference type="Pfam" id="PF12728"/>
    </source>
</evidence>
<name>A0ABS2AC58_9ACTN</name>
<keyword evidence="4" id="KW-1185">Reference proteome</keyword>
<proteinExistence type="predicted"/>
<feature type="domain" description="Helix-turn-helix" evidence="2">
    <location>
        <begin position="34"/>
        <end position="83"/>
    </location>
</feature>
<dbReference type="RefSeq" id="WP_203376903.1">
    <property type="nucleotide sequence ID" value="NZ_JAENHP010000004.1"/>
</dbReference>
<evidence type="ECO:0000313" key="3">
    <source>
        <dbReference type="EMBL" id="MBM2616866.1"/>
    </source>
</evidence>
<dbReference type="Proteomes" id="UP000632138">
    <property type="component" value="Unassembled WGS sequence"/>
</dbReference>
<gene>
    <name evidence="3" type="ORF">JIG36_14995</name>
</gene>
<evidence type="ECO:0000256" key="1">
    <source>
        <dbReference type="SAM" id="MobiDB-lite"/>
    </source>
</evidence>
<dbReference type="NCBIfam" id="TIGR01764">
    <property type="entry name" value="excise"/>
    <property type="match status" value="1"/>
</dbReference>
<comment type="caution">
    <text evidence="3">The sequence shown here is derived from an EMBL/GenBank/DDBJ whole genome shotgun (WGS) entry which is preliminary data.</text>
</comment>
<reference evidence="3 4" key="1">
    <citation type="submission" date="2021-01" db="EMBL/GenBank/DDBJ databases">
        <title>Actinoplanes sp. nov. LDG1-06 isolated from lichen.</title>
        <authorList>
            <person name="Saeng-In P."/>
            <person name="Phongsopitanun W."/>
            <person name="Kanchanasin P."/>
            <person name="Yuki M."/>
            <person name="Kudo T."/>
            <person name="Ohkuma M."/>
            <person name="Tanasupawat S."/>
        </authorList>
    </citation>
    <scope>NUCLEOTIDE SEQUENCE [LARGE SCALE GENOMIC DNA]</scope>
    <source>
        <strain evidence="3 4">LDG1-06</strain>
    </source>
</reference>
<dbReference type="Pfam" id="PF12728">
    <property type="entry name" value="HTH_17"/>
    <property type="match status" value="1"/>
</dbReference>